<sequence length="108" mass="12023">MSFNFGVETIKVLATSLGFLLALALNDAFKTSFDALFKENPNSLTSKWLYALSALIFTMMFLFLLLGCLQPKLAKKTVRCVHPWSWLVPVLGVAALLLIILPTAYIQK</sequence>
<dbReference type="InterPro" id="IPR043713">
    <property type="entry name" value="DUF5654"/>
</dbReference>
<accession>A0A6C0BMN9</accession>
<reference evidence="2" key="1">
    <citation type="journal article" date="2020" name="Nature">
        <title>Giant virus diversity and host interactions through global metagenomics.</title>
        <authorList>
            <person name="Schulz F."/>
            <person name="Roux S."/>
            <person name="Paez-Espino D."/>
            <person name="Jungbluth S."/>
            <person name="Walsh D.A."/>
            <person name="Denef V.J."/>
            <person name="McMahon K.D."/>
            <person name="Konstantinidis K.T."/>
            <person name="Eloe-Fadrosh E.A."/>
            <person name="Kyrpides N.C."/>
            <person name="Woyke T."/>
        </authorList>
    </citation>
    <scope>NUCLEOTIDE SEQUENCE</scope>
    <source>
        <strain evidence="2">GVMAG-M-3300018080-19</strain>
    </source>
</reference>
<keyword evidence="1" id="KW-0812">Transmembrane</keyword>
<organism evidence="2">
    <name type="scientific">viral metagenome</name>
    <dbReference type="NCBI Taxonomy" id="1070528"/>
    <lineage>
        <taxon>unclassified sequences</taxon>
        <taxon>metagenomes</taxon>
        <taxon>organismal metagenomes</taxon>
    </lineage>
</organism>
<proteinExistence type="predicted"/>
<evidence type="ECO:0000313" key="2">
    <source>
        <dbReference type="EMBL" id="QHS93665.1"/>
    </source>
</evidence>
<keyword evidence="1" id="KW-1133">Transmembrane helix</keyword>
<dbReference type="Pfam" id="PF18898">
    <property type="entry name" value="DUF5654"/>
    <property type="match status" value="1"/>
</dbReference>
<keyword evidence="1" id="KW-0472">Membrane</keyword>
<dbReference type="EMBL" id="MN739208">
    <property type="protein sequence ID" value="QHS93665.1"/>
    <property type="molecule type" value="Genomic_DNA"/>
</dbReference>
<evidence type="ECO:0000256" key="1">
    <source>
        <dbReference type="SAM" id="Phobius"/>
    </source>
</evidence>
<protein>
    <submittedName>
        <fullName evidence="2">Uncharacterized protein</fullName>
    </submittedName>
</protein>
<name>A0A6C0BMN9_9ZZZZ</name>
<feature type="transmembrane region" description="Helical" evidence="1">
    <location>
        <begin position="48"/>
        <end position="69"/>
    </location>
</feature>
<feature type="transmembrane region" description="Helical" evidence="1">
    <location>
        <begin position="81"/>
        <end position="106"/>
    </location>
</feature>
<dbReference type="AlphaFoldDB" id="A0A6C0BMN9"/>